<dbReference type="InterPro" id="IPR007527">
    <property type="entry name" value="Znf_SWIM"/>
</dbReference>
<dbReference type="PANTHER" id="PTHR31973">
    <property type="entry name" value="POLYPROTEIN, PUTATIVE-RELATED"/>
    <property type="match status" value="1"/>
</dbReference>
<evidence type="ECO:0000256" key="3">
    <source>
        <dbReference type="ARBA" id="ARBA00022833"/>
    </source>
</evidence>
<feature type="domain" description="SWIM-type" evidence="5">
    <location>
        <begin position="480"/>
        <end position="514"/>
    </location>
</feature>
<dbReference type="PROSITE" id="PS50966">
    <property type="entry name" value="ZF_SWIM"/>
    <property type="match status" value="2"/>
</dbReference>
<proteinExistence type="predicted"/>
<organism evidence="6 7">
    <name type="scientific">Brassica cretica</name>
    <name type="common">Mustard</name>
    <dbReference type="NCBI Taxonomy" id="69181"/>
    <lineage>
        <taxon>Eukaryota</taxon>
        <taxon>Viridiplantae</taxon>
        <taxon>Streptophyta</taxon>
        <taxon>Embryophyta</taxon>
        <taxon>Tracheophyta</taxon>
        <taxon>Spermatophyta</taxon>
        <taxon>Magnoliopsida</taxon>
        <taxon>eudicotyledons</taxon>
        <taxon>Gunneridae</taxon>
        <taxon>Pentapetalae</taxon>
        <taxon>rosids</taxon>
        <taxon>malvids</taxon>
        <taxon>Brassicales</taxon>
        <taxon>Brassicaceae</taxon>
        <taxon>Brassiceae</taxon>
        <taxon>Brassica</taxon>
    </lineage>
</organism>
<evidence type="ECO:0000313" key="7">
    <source>
        <dbReference type="Proteomes" id="UP000712600"/>
    </source>
</evidence>
<keyword evidence="3" id="KW-0862">Zinc</keyword>
<dbReference type="AlphaFoldDB" id="A0A8S9SE57"/>
<dbReference type="GO" id="GO:0008270">
    <property type="term" value="F:zinc ion binding"/>
    <property type="evidence" value="ECO:0007669"/>
    <property type="project" value="UniProtKB-KW"/>
</dbReference>
<evidence type="ECO:0000259" key="5">
    <source>
        <dbReference type="PROSITE" id="PS50966"/>
    </source>
</evidence>
<dbReference type="InterPro" id="IPR006564">
    <property type="entry name" value="Znf_PMZ"/>
</dbReference>
<dbReference type="Proteomes" id="UP000712600">
    <property type="component" value="Unassembled WGS sequence"/>
</dbReference>
<accession>A0A8S9SE57</accession>
<reference evidence="6" key="1">
    <citation type="submission" date="2019-12" db="EMBL/GenBank/DDBJ databases">
        <title>Genome sequencing and annotation of Brassica cretica.</title>
        <authorList>
            <person name="Studholme D.J."/>
            <person name="Sarris P."/>
        </authorList>
    </citation>
    <scope>NUCLEOTIDE SEQUENCE</scope>
    <source>
        <strain evidence="6">PFS-109/04</strain>
        <tissue evidence="6">Leaf</tissue>
    </source>
</reference>
<name>A0A8S9SE57_BRACR</name>
<keyword evidence="2 4" id="KW-0863">Zinc-finger</keyword>
<dbReference type="PANTHER" id="PTHR31973:SF129">
    <property type="entry name" value="SWIM-TYPE DOMAIN-CONTAINING PROTEIN"/>
    <property type="match status" value="1"/>
</dbReference>
<dbReference type="EMBL" id="QGKX02000004">
    <property type="protein sequence ID" value="KAF3599578.1"/>
    <property type="molecule type" value="Genomic_DNA"/>
</dbReference>
<evidence type="ECO:0000256" key="1">
    <source>
        <dbReference type="ARBA" id="ARBA00022723"/>
    </source>
</evidence>
<keyword evidence="1" id="KW-0479">Metal-binding</keyword>
<evidence type="ECO:0000313" key="6">
    <source>
        <dbReference type="EMBL" id="KAF3599578.1"/>
    </source>
</evidence>
<protein>
    <recommendedName>
        <fullName evidence="5">SWIM-type domain-containing protein</fullName>
    </recommendedName>
</protein>
<dbReference type="SMART" id="SM00575">
    <property type="entry name" value="ZnF_PMZ"/>
    <property type="match status" value="2"/>
</dbReference>
<comment type="caution">
    <text evidence="6">The sequence shown here is derived from an EMBL/GenBank/DDBJ whole genome shotgun (WGS) entry which is preliminary data.</text>
</comment>
<feature type="domain" description="SWIM-type" evidence="5">
    <location>
        <begin position="121"/>
        <end position="155"/>
    </location>
</feature>
<evidence type="ECO:0000256" key="4">
    <source>
        <dbReference type="PROSITE-ProRule" id="PRU00325"/>
    </source>
</evidence>
<sequence>MIAHFCNISPAIGNYLMEADVKKWARCQFHGYMYDTRTNNHAESINYALRSPREFPVIPLLDGIREMLTRWFFKRKKLISKHTHRLTIDVEEKIDRRIEKGKTFGVYPVTDSQLLVKGDTIDCFVDLDKRTCSCGKYNLLKIPCRHAIKAGFFVGREPYTLTDFLYTTGAWREAYHESINPISVHKDGWSVPQVVENSEVLPPETRRSLGRNRKRRYETVEDKIRSSQGSQGGQLRKEKLAKSPVVELVKTGDLFLNKTVLKARFELCAMKHNFHYTVTNSNKSVWCIRCADKVCFWGARAECLKGSTYFIIKKYVGVHSCAPSSKTSAGKTASAKTIGGLICINMKASNAYRVVDFKKTFAHVCNISPTIENYLMEADVKKWARCQFHGYRYDIRTNNPAESINSALHSPREFPVIPLLDSIREMLTHWFFKRKKLISKHTHRLTIDVEENIDRRIKKRKTFRVYPVTDSQLLVKGDTIDCFVDLDKRTCSCGKYDLLKIPCRHAIKAGFFVVPEDGWSVPKVVENSEMLPPETRRSLGRNRKRRYETVEDKIRSSQRSQGDQLRMCSRCGLGGHNRATCKMPI</sequence>
<evidence type="ECO:0000256" key="2">
    <source>
        <dbReference type="ARBA" id="ARBA00022771"/>
    </source>
</evidence>
<dbReference type="Pfam" id="PF04434">
    <property type="entry name" value="SWIM"/>
    <property type="match status" value="2"/>
</dbReference>
<gene>
    <name evidence="6" type="ORF">F2Q69_00034026</name>
</gene>